<comment type="caution">
    <text evidence="1">The sequence shown here is derived from an EMBL/GenBank/DDBJ whole genome shotgun (WGS) entry which is preliminary data.</text>
</comment>
<sequence length="54" mass="6374">MEHNEKMEQLLRDYGYPEQSIPRLVQEISSMSFDKVKKLILPYNDITADKSSRT</sequence>
<dbReference type="RefSeq" id="WP_176541301.1">
    <property type="nucleotide sequence ID" value="NZ_VIVN01000028.1"/>
</dbReference>
<organism evidence="1 2">
    <name type="scientific">Neobacillus bataviensis</name>
    <dbReference type="NCBI Taxonomy" id="220685"/>
    <lineage>
        <taxon>Bacteria</taxon>
        <taxon>Bacillati</taxon>
        <taxon>Bacillota</taxon>
        <taxon>Bacilli</taxon>
        <taxon>Bacillales</taxon>
        <taxon>Bacillaceae</taxon>
        <taxon>Neobacillus</taxon>
    </lineage>
</organism>
<name>A0A561CD81_9BACI</name>
<evidence type="ECO:0000313" key="1">
    <source>
        <dbReference type="EMBL" id="TWD89203.1"/>
    </source>
</evidence>
<keyword evidence="2" id="KW-1185">Reference proteome</keyword>
<dbReference type="EMBL" id="VIVN01000028">
    <property type="protein sequence ID" value="TWD89203.1"/>
    <property type="molecule type" value="Genomic_DNA"/>
</dbReference>
<evidence type="ECO:0000313" key="2">
    <source>
        <dbReference type="Proteomes" id="UP000319671"/>
    </source>
</evidence>
<dbReference type="Proteomes" id="UP000319671">
    <property type="component" value="Unassembled WGS sequence"/>
</dbReference>
<gene>
    <name evidence="1" type="ORF">FB550_12856</name>
</gene>
<proteinExistence type="predicted"/>
<dbReference type="AlphaFoldDB" id="A0A561CD81"/>
<protein>
    <submittedName>
        <fullName evidence="1">Uncharacterized protein</fullName>
    </submittedName>
</protein>
<reference evidence="1 2" key="1">
    <citation type="submission" date="2019-06" db="EMBL/GenBank/DDBJ databases">
        <title>Sorghum-associated microbial communities from plants grown in Nebraska, USA.</title>
        <authorList>
            <person name="Schachtman D."/>
        </authorList>
    </citation>
    <scope>NUCLEOTIDE SEQUENCE [LARGE SCALE GENOMIC DNA]</scope>
    <source>
        <strain evidence="1 2">2482</strain>
    </source>
</reference>
<accession>A0A561CD81</accession>